<organism evidence="1 2">
    <name type="scientific">Planococcus halocryophilus</name>
    <dbReference type="NCBI Taxonomy" id="1215089"/>
    <lineage>
        <taxon>Bacteria</taxon>
        <taxon>Bacillati</taxon>
        <taxon>Bacillota</taxon>
        <taxon>Bacilli</taxon>
        <taxon>Bacillales</taxon>
        <taxon>Caryophanaceae</taxon>
        <taxon>Planococcus</taxon>
    </lineage>
</organism>
<evidence type="ECO:0008006" key="3">
    <source>
        <dbReference type="Google" id="ProtNLM"/>
    </source>
</evidence>
<keyword evidence="2" id="KW-1185">Reference proteome</keyword>
<evidence type="ECO:0000313" key="2">
    <source>
        <dbReference type="Proteomes" id="UP000092687"/>
    </source>
</evidence>
<gene>
    <name evidence="1" type="ORF">BBI08_03865</name>
</gene>
<proteinExistence type="predicted"/>
<dbReference type="RefSeq" id="WP_008496316.1">
    <property type="nucleotide sequence ID" value="NZ_CP016537.2"/>
</dbReference>
<accession>A0A1C7DNQ7</accession>
<reference evidence="1" key="1">
    <citation type="submission" date="2016-10" db="EMBL/GenBank/DDBJ databases">
        <authorList>
            <person name="de Groot N.N."/>
        </authorList>
    </citation>
    <scope>NUCLEOTIDE SEQUENCE</scope>
    <source>
        <strain evidence="1">DSM 24743</strain>
    </source>
</reference>
<dbReference type="KEGG" id="phc:BBI08_03865"/>
<name>A0A1C7DNQ7_9BACL</name>
<dbReference type="EMBL" id="CP016537">
    <property type="protein sequence ID" value="ANU13032.1"/>
    <property type="molecule type" value="Genomic_DNA"/>
</dbReference>
<dbReference type="Proteomes" id="UP000092687">
    <property type="component" value="Chromosome"/>
</dbReference>
<evidence type="ECO:0000313" key="1">
    <source>
        <dbReference type="EMBL" id="ANU13032.1"/>
    </source>
</evidence>
<dbReference type="OrthoDB" id="2428957at2"/>
<protein>
    <recommendedName>
        <fullName evidence="3">Zinc-finger domain-containing protein</fullName>
    </recommendedName>
</protein>
<dbReference type="AlphaFoldDB" id="A0A1C7DNQ7"/>
<sequence>MECDFLLSYINGSQLMKKEYAEVVEHHLAICLTCQELFEIMGDFPSIEEEGSFSIEMKARILTKVFDEEFPML</sequence>